<keyword evidence="6" id="KW-0067">ATP-binding</keyword>
<dbReference type="InterPro" id="IPR018303">
    <property type="entry name" value="ATPase_P-typ_P_site"/>
</dbReference>
<dbReference type="InterPro" id="IPR036412">
    <property type="entry name" value="HAD-like_sf"/>
</dbReference>
<dbReference type="InterPro" id="IPR023214">
    <property type="entry name" value="HAD_sf"/>
</dbReference>
<dbReference type="Pfam" id="PF00122">
    <property type="entry name" value="E1-E2_ATPase"/>
    <property type="match status" value="1"/>
</dbReference>
<dbReference type="GO" id="GO:0030007">
    <property type="term" value="P:intracellular potassium ion homeostasis"/>
    <property type="evidence" value="ECO:0007669"/>
    <property type="project" value="TreeGrafter"/>
</dbReference>
<dbReference type="GO" id="GO:0005524">
    <property type="term" value="F:ATP binding"/>
    <property type="evidence" value="ECO:0007669"/>
    <property type="project" value="UniProtKB-KW"/>
</dbReference>
<dbReference type="InterPro" id="IPR004014">
    <property type="entry name" value="ATPase_P-typ_cation-transptr_N"/>
</dbReference>
<dbReference type="RefSeq" id="WP_198679889.1">
    <property type="nucleotide sequence ID" value="NZ_PIPK01000004.1"/>
</dbReference>
<dbReference type="SUPFAM" id="SSF81653">
    <property type="entry name" value="Calcium ATPase, transduction domain A"/>
    <property type="match status" value="1"/>
</dbReference>
<feature type="transmembrane region" description="Helical" evidence="10">
    <location>
        <begin position="70"/>
        <end position="88"/>
    </location>
</feature>
<dbReference type="Proteomes" id="UP000249203">
    <property type="component" value="Unassembled WGS sequence"/>
</dbReference>
<name>A0A327WZC9_9GAMM</name>
<proteinExistence type="inferred from homology"/>
<feature type="domain" description="Cation-transporting P-type ATPase N-terminal" evidence="11">
    <location>
        <begin position="16"/>
        <end position="90"/>
    </location>
</feature>
<dbReference type="GO" id="GO:0005886">
    <property type="term" value="C:plasma membrane"/>
    <property type="evidence" value="ECO:0007669"/>
    <property type="project" value="UniProtKB-SubCell"/>
</dbReference>
<feature type="transmembrane region" description="Helical" evidence="10">
    <location>
        <begin position="731"/>
        <end position="751"/>
    </location>
</feature>
<evidence type="ECO:0000256" key="4">
    <source>
        <dbReference type="ARBA" id="ARBA00022692"/>
    </source>
</evidence>
<feature type="transmembrane region" description="Helical" evidence="10">
    <location>
        <begin position="804"/>
        <end position="822"/>
    </location>
</feature>
<dbReference type="NCBIfam" id="TIGR01494">
    <property type="entry name" value="ATPase_P-type"/>
    <property type="match status" value="2"/>
</dbReference>
<dbReference type="PROSITE" id="PS00154">
    <property type="entry name" value="ATPASE_E1_E2"/>
    <property type="match status" value="1"/>
</dbReference>
<dbReference type="Gene3D" id="1.20.1110.10">
    <property type="entry name" value="Calcium-transporting ATPase, transmembrane domain"/>
    <property type="match status" value="1"/>
</dbReference>
<feature type="transmembrane region" description="Helical" evidence="10">
    <location>
        <begin position="874"/>
        <end position="893"/>
    </location>
</feature>
<dbReference type="InterPro" id="IPR044492">
    <property type="entry name" value="P_typ_ATPase_HD_dom"/>
</dbReference>
<gene>
    <name evidence="12" type="ORF">B0I24_104169</name>
</gene>
<dbReference type="Pfam" id="PF13246">
    <property type="entry name" value="Cation_ATPase"/>
    <property type="match status" value="1"/>
</dbReference>
<evidence type="ECO:0000313" key="13">
    <source>
        <dbReference type="Proteomes" id="UP000249203"/>
    </source>
</evidence>
<dbReference type="SUPFAM" id="SSF56784">
    <property type="entry name" value="HAD-like"/>
    <property type="match status" value="1"/>
</dbReference>
<evidence type="ECO:0000256" key="9">
    <source>
        <dbReference type="ARBA" id="ARBA00023136"/>
    </source>
</evidence>
<dbReference type="Pfam" id="PF00690">
    <property type="entry name" value="Cation_ATPase_N"/>
    <property type="match status" value="1"/>
</dbReference>
<dbReference type="FunFam" id="3.40.50.1000:FF:000001">
    <property type="entry name" value="Phospholipid-transporting ATPase IC"/>
    <property type="match status" value="1"/>
</dbReference>
<dbReference type="GO" id="GO:0036376">
    <property type="term" value="P:sodium ion export across plasma membrane"/>
    <property type="evidence" value="ECO:0007669"/>
    <property type="project" value="TreeGrafter"/>
</dbReference>
<dbReference type="Gene3D" id="2.70.150.10">
    <property type="entry name" value="Calcium-transporting ATPase, cytoplasmic transduction domain A"/>
    <property type="match status" value="1"/>
</dbReference>
<dbReference type="SFLD" id="SFLDF00027">
    <property type="entry name" value="p-type_atpase"/>
    <property type="match status" value="1"/>
</dbReference>
<reference evidence="12 13" key="1">
    <citation type="submission" date="2018-06" db="EMBL/GenBank/DDBJ databases">
        <title>Genomic Encyclopedia of Type Strains, Phase III (KMG-III): the genomes of soil and plant-associated and newly described type strains.</title>
        <authorList>
            <person name="Whitman W."/>
        </authorList>
    </citation>
    <scope>NUCLEOTIDE SEQUENCE [LARGE SCALE GENOMIC DNA]</scope>
    <source>
        <strain evidence="12 13">CGMCC 1.15366</strain>
    </source>
</reference>
<dbReference type="InterPro" id="IPR059000">
    <property type="entry name" value="ATPase_P-type_domA"/>
</dbReference>
<evidence type="ECO:0000256" key="1">
    <source>
        <dbReference type="ARBA" id="ARBA00004651"/>
    </source>
</evidence>
<accession>A0A327WZC9</accession>
<keyword evidence="4 10" id="KW-0812">Transmembrane</keyword>
<comment type="similarity">
    <text evidence="2">Belongs to the cation transport ATPase (P-type) (TC 3.A.3) family. Type IIA subfamily.</text>
</comment>
<evidence type="ECO:0000256" key="3">
    <source>
        <dbReference type="ARBA" id="ARBA00022475"/>
    </source>
</evidence>
<keyword evidence="9 10" id="KW-0472">Membrane</keyword>
<evidence type="ECO:0000256" key="7">
    <source>
        <dbReference type="ARBA" id="ARBA00022967"/>
    </source>
</evidence>
<feature type="transmembrane region" description="Helical" evidence="10">
    <location>
        <begin position="280"/>
        <end position="309"/>
    </location>
</feature>
<dbReference type="GO" id="GO:0006883">
    <property type="term" value="P:intracellular sodium ion homeostasis"/>
    <property type="evidence" value="ECO:0007669"/>
    <property type="project" value="TreeGrafter"/>
</dbReference>
<dbReference type="InterPro" id="IPR050510">
    <property type="entry name" value="Cation_transp_ATPase_P-type"/>
</dbReference>
<dbReference type="SFLD" id="SFLDG00002">
    <property type="entry name" value="C1.7:_P-type_atpase_like"/>
    <property type="match status" value="1"/>
</dbReference>
<dbReference type="Gene3D" id="3.40.1110.10">
    <property type="entry name" value="Calcium-transporting ATPase, cytoplasmic domain N"/>
    <property type="match status" value="1"/>
</dbReference>
<dbReference type="GO" id="GO:1990573">
    <property type="term" value="P:potassium ion import across plasma membrane"/>
    <property type="evidence" value="ECO:0007669"/>
    <property type="project" value="TreeGrafter"/>
</dbReference>
<comment type="caution">
    <text evidence="12">The sequence shown here is derived from an EMBL/GenBank/DDBJ whole genome shotgun (WGS) entry which is preliminary data.</text>
</comment>
<feature type="transmembrane region" description="Helical" evidence="10">
    <location>
        <begin position="843"/>
        <end position="862"/>
    </location>
</feature>
<dbReference type="SUPFAM" id="SSF81665">
    <property type="entry name" value="Calcium ATPase, transmembrane domain M"/>
    <property type="match status" value="1"/>
</dbReference>
<evidence type="ECO:0000256" key="10">
    <source>
        <dbReference type="SAM" id="Phobius"/>
    </source>
</evidence>
<keyword evidence="7" id="KW-1278">Translocase</keyword>
<keyword evidence="5" id="KW-0547">Nucleotide-binding</keyword>
<dbReference type="GO" id="GO:1902600">
    <property type="term" value="P:proton transmembrane transport"/>
    <property type="evidence" value="ECO:0007669"/>
    <property type="project" value="TreeGrafter"/>
</dbReference>
<dbReference type="AlphaFoldDB" id="A0A327WZC9"/>
<feature type="transmembrane region" description="Helical" evidence="10">
    <location>
        <begin position="94"/>
        <end position="110"/>
    </location>
</feature>
<organism evidence="12 13">
    <name type="scientific">Aliidiomarina maris</name>
    <dbReference type="NCBI Taxonomy" id="531312"/>
    <lineage>
        <taxon>Bacteria</taxon>
        <taxon>Pseudomonadati</taxon>
        <taxon>Pseudomonadota</taxon>
        <taxon>Gammaproteobacteria</taxon>
        <taxon>Alteromonadales</taxon>
        <taxon>Idiomarinaceae</taxon>
        <taxon>Aliidiomarina</taxon>
    </lineage>
</organism>
<dbReference type="Pfam" id="PF00689">
    <property type="entry name" value="Cation_ATPase_C"/>
    <property type="match status" value="1"/>
</dbReference>
<dbReference type="InterPro" id="IPR006068">
    <property type="entry name" value="ATPase_P-typ_cation-transptr_C"/>
</dbReference>
<dbReference type="GO" id="GO:0016887">
    <property type="term" value="F:ATP hydrolysis activity"/>
    <property type="evidence" value="ECO:0007669"/>
    <property type="project" value="InterPro"/>
</dbReference>
<comment type="subcellular location">
    <subcellularLocation>
        <location evidence="1">Cell membrane</location>
        <topology evidence="1">Multi-pass membrane protein</topology>
    </subcellularLocation>
</comment>
<dbReference type="Gene3D" id="3.40.50.1000">
    <property type="entry name" value="HAD superfamily/HAD-like"/>
    <property type="match status" value="1"/>
</dbReference>
<keyword evidence="8 10" id="KW-1133">Transmembrane helix</keyword>
<dbReference type="GO" id="GO:0005391">
    <property type="term" value="F:P-type sodium:potassium-exchanging transporter activity"/>
    <property type="evidence" value="ECO:0007669"/>
    <property type="project" value="TreeGrafter"/>
</dbReference>
<dbReference type="SMART" id="SM00831">
    <property type="entry name" value="Cation_ATPase_N"/>
    <property type="match status" value="1"/>
</dbReference>
<feature type="transmembrane region" description="Helical" evidence="10">
    <location>
        <begin position="701"/>
        <end position="725"/>
    </location>
</feature>
<keyword evidence="3" id="KW-1003">Cell membrane</keyword>
<evidence type="ECO:0000256" key="8">
    <source>
        <dbReference type="ARBA" id="ARBA00022989"/>
    </source>
</evidence>
<feature type="transmembrane region" description="Helical" evidence="10">
    <location>
        <begin position="254"/>
        <end position="274"/>
    </location>
</feature>
<dbReference type="InterPro" id="IPR001757">
    <property type="entry name" value="P_typ_ATPase"/>
</dbReference>
<evidence type="ECO:0000313" key="12">
    <source>
        <dbReference type="EMBL" id="RAJ98965.1"/>
    </source>
</evidence>
<evidence type="ECO:0000259" key="11">
    <source>
        <dbReference type="SMART" id="SM00831"/>
    </source>
</evidence>
<evidence type="ECO:0000256" key="5">
    <source>
        <dbReference type="ARBA" id="ARBA00022741"/>
    </source>
</evidence>
<dbReference type="FunFam" id="3.40.50.1000:FF:000028">
    <property type="entry name" value="Calcium-transporting P-type ATPase, putative"/>
    <property type="match status" value="1"/>
</dbReference>
<dbReference type="InterPro" id="IPR008250">
    <property type="entry name" value="ATPase_P-typ_transduc_dom_A_sf"/>
</dbReference>
<dbReference type="SFLD" id="SFLDS00003">
    <property type="entry name" value="Haloacid_Dehalogenase"/>
    <property type="match status" value="1"/>
</dbReference>
<dbReference type="EMBL" id="QLMD01000004">
    <property type="protein sequence ID" value="RAJ98965.1"/>
    <property type="molecule type" value="Genomic_DNA"/>
</dbReference>
<dbReference type="PRINTS" id="PR00119">
    <property type="entry name" value="CATATPASE"/>
</dbReference>
<sequence length="906" mass="98250">MSAKSVSAHDDKQLATPHALTPMEIAAALGSDCVTGLSNEVAAERLQMDGFNQLPSKKIEPVWVRFFKQFKNLLIIILLIAAALALALHEWLEAGVIMAVVMVNAVIGFYQEGKAEQALRSIQSMLAEHTRVIRSGQLSELESKHVVRGDLVSLQAGDLVPADIRLIKVSNFAVQEAALTGESIAVDKTASASATNAPLAERKGMAFAGTLVTQGQAQGIVVATASQTELGRVNSLLTNVAQLTTPLLRQMAQFAKALTVAILIVAALVFIVGLSRGHSIAYMLMAVVSLVVAAIPEGLPTILTVALAIGVTRMASRHAIIRRLPAVETIGAVSVICSDKTGTLTRNEMTVTSLATAGQVFSVSGDGYAPQGHINSFNELGFEQLRTDIARVACLCNESRLVNDNGDYRVEGDPMEGALLTLAHKTGIDLDALAQDWPRVSEIPFDSRYKYMATMHACTEPKSPEQLILLKGAPEAILARCVSAANCQVWDPSFWLQQITDFAQGGHRVLALAHKKVVVSQVERQPLTHDDLYDFELVALLAIMDPPRDEAIEAIDACHRAGITVKMITGDHVQTAQAIGKLLHLPQTEQALTGQDVDTLSDTELTHALETTHIFARTTPEHKLRLVSLLQAQGKIVAMTGDGVNDAPALKRADIGIAMGKGGTAAAREASDMVLTDDNFASIVDAVGEGRTVYDNLKKAITFLLPVNGGESLAIMLALLIGLALPIMPLQILWVNMVSSIALALALAFEPSESDTMQRPPRRANEPWITRFVLWRIIFVSILFTVGIFTAFEWALAQGYSEEYARTLAVNVLVAMEVFYLFSVRYLRRSSLFFNGLKGTRHVLLAVGLVFGLQLLFTYQGWLQALFNTTPLSLTHGLLCVVAGCILFTILELEKWAQRRWHRHAH</sequence>
<dbReference type="PANTHER" id="PTHR43294:SF21">
    <property type="entry name" value="CATION TRANSPORTING ATPASE"/>
    <property type="match status" value="1"/>
</dbReference>
<dbReference type="InterPro" id="IPR023299">
    <property type="entry name" value="ATPase_P-typ_cyto_dom_N"/>
</dbReference>
<feature type="transmembrane region" description="Helical" evidence="10">
    <location>
        <begin position="772"/>
        <end position="792"/>
    </location>
</feature>
<protein>
    <submittedName>
        <fullName evidence="12">Potassium/sodium efflux P-type ATPase</fullName>
    </submittedName>
</protein>
<evidence type="ECO:0000256" key="6">
    <source>
        <dbReference type="ARBA" id="ARBA00022840"/>
    </source>
</evidence>
<dbReference type="PANTHER" id="PTHR43294">
    <property type="entry name" value="SODIUM/POTASSIUM-TRANSPORTING ATPASE SUBUNIT ALPHA"/>
    <property type="match status" value="1"/>
</dbReference>
<dbReference type="SUPFAM" id="SSF81660">
    <property type="entry name" value="Metal cation-transporting ATPase, ATP-binding domain N"/>
    <property type="match status" value="1"/>
</dbReference>
<dbReference type="InterPro" id="IPR023298">
    <property type="entry name" value="ATPase_P-typ_TM_dom_sf"/>
</dbReference>
<evidence type="ECO:0000256" key="2">
    <source>
        <dbReference type="ARBA" id="ARBA00005675"/>
    </source>
</evidence>
<dbReference type="PRINTS" id="PR00120">
    <property type="entry name" value="HATPASE"/>
</dbReference>